<dbReference type="EMBL" id="GBXM01063327">
    <property type="protein sequence ID" value="JAH45250.1"/>
    <property type="molecule type" value="Transcribed_RNA"/>
</dbReference>
<name>A0A0E9SX81_ANGAN</name>
<organism evidence="2">
    <name type="scientific">Anguilla anguilla</name>
    <name type="common">European freshwater eel</name>
    <name type="synonym">Muraena anguilla</name>
    <dbReference type="NCBI Taxonomy" id="7936"/>
    <lineage>
        <taxon>Eukaryota</taxon>
        <taxon>Metazoa</taxon>
        <taxon>Chordata</taxon>
        <taxon>Craniata</taxon>
        <taxon>Vertebrata</taxon>
        <taxon>Euteleostomi</taxon>
        <taxon>Actinopterygii</taxon>
        <taxon>Neopterygii</taxon>
        <taxon>Teleostei</taxon>
        <taxon>Anguilliformes</taxon>
        <taxon>Anguillidae</taxon>
        <taxon>Anguilla</taxon>
    </lineage>
</organism>
<reference evidence="2" key="2">
    <citation type="journal article" date="2015" name="Fish Shellfish Immunol.">
        <title>Early steps in the European eel (Anguilla anguilla)-Vibrio vulnificus interaction in the gills: Role of the RtxA13 toxin.</title>
        <authorList>
            <person name="Callol A."/>
            <person name="Pajuelo D."/>
            <person name="Ebbesson L."/>
            <person name="Teles M."/>
            <person name="MacKenzie S."/>
            <person name="Amaro C."/>
        </authorList>
    </citation>
    <scope>NUCLEOTIDE SEQUENCE</scope>
</reference>
<sequence length="73" mass="8382">MTVLRNLPSLHKLDNQVVTEEELAQALEEGEWGSVIPQHQSQSLLTGSQRPAQRMTPKTTAWRRQIKSESNWE</sequence>
<dbReference type="AlphaFoldDB" id="A0A0E9SX81"/>
<feature type="compositionally biased region" description="Polar residues" evidence="1">
    <location>
        <begin position="40"/>
        <end position="59"/>
    </location>
</feature>
<reference evidence="2" key="1">
    <citation type="submission" date="2014-11" db="EMBL/GenBank/DDBJ databases">
        <authorList>
            <person name="Amaro Gonzalez C."/>
        </authorList>
    </citation>
    <scope>NUCLEOTIDE SEQUENCE</scope>
</reference>
<protein>
    <submittedName>
        <fullName evidence="2">Uncharacterized protein</fullName>
    </submittedName>
</protein>
<accession>A0A0E9SX81</accession>
<proteinExistence type="predicted"/>
<evidence type="ECO:0000256" key="1">
    <source>
        <dbReference type="SAM" id="MobiDB-lite"/>
    </source>
</evidence>
<feature type="region of interest" description="Disordered" evidence="1">
    <location>
        <begin position="40"/>
        <end position="73"/>
    </location>
</feature>
<evidence type="ECO:0000313" key="2">
    <source>
        <dbReference type="EMBL" id="JAH45250.1"/>
    </source>
</evidence>